<dbReference type="SUPFAM" id="SSF69304">
    <property type="entry name" value="Tricorn protease N-terminal domain"/>
    <property type="match status" value="1"/>
</dbReference>
<dbReference type="PANTHER" id="PTHR36842">
    <property type="entry name" value="PROTEIN TOLB HOMOLOG"/>
    <property type="match status" value="1"/>
</dbReference>
<dbReference type="PANTHER" id="PTHR36842:SF1">
    <property type="entry name" value="PROTEIN TOLB"/>
    <property type="match status" value="1"/>
</dbReference>
<gene>
    <name evidence="2" type="ORF">B2A_01434</name>
</gene>
<feature type="non-terminal residue" evidence="2">
    <location>
        <position position="1"/>
    </location>
</feature>
<evidence type="ECO:0000313" key="2">
    <source>
        <dbReference type="EMBL" id="EQD65815.1"/>
    </source>
</evidence>
<proteinExistence type="inferred from homology"/>
<dbReference type="InterPro" id="IPR011659">
    <property type="entry name" value="WD40"/>
</dbReference>
<dbReference type="AlphaFoldDB" id="T1CFR8"/>
<protein>
    <submittedName>
        <fullName evidence="2">Translocation protein TolB</fullName>
    </submittedName>
</protein>
<organism evidence="2">
    <name type="scientific">mine drainage metagenome</name>
    <dbReference type="NCBI Taxonomy" id="410659"/>
    <lineage>
        <taxon>unclassified sequences</taxon>
        <taxon>metagenomes</taxon>
        <taxon>ecological metagenomes</taxon>
    </lineage>
</organism>
<evidence type="ECO:0000256" key="1">
    <source>
        <dbReference type="ARBA" id="ARBA00009820"/>
    </source>
</evidence>
<reference evidence="2" key="1">
    <citation type="submission" date="2013-08" db="EMBL/GenBank/DDBJ databases">
        <authorList>
            <person name="Mendez C."/>
            <person name="Richter M."/>
            <person name="Ferrer M."/>
            <person name="Sanchez J."/>
        </authorList>
    </citation>
    <scope>NUCLEOTIDE SEQUENCE</scope>
</reference>
<dbReference type="EMBL" id="AUZZ01001054">
    <property type="protein sequence ID" value="EQD65815.1"/>
    <property type="molecule type" value="Genomic_DNA"/>
</dbReference>
<dbReference type="Gene3D" id="2.120.10.30">
    <property type="entry name" value="TolB, C-terminal domain"/>
    <property type="match status" value="1"/>
</dbReference>
<sequence>TKLAMCLSFGGSPEIYVMDLKTSQLTQITHSLSINTEPRWMPDGQSLVFTSDRSGQPQLYSEPVSGGGATRLTFQGENNSDSSINYDGSQIAMMQGNGNVYRIAIMDRKLDNQTRFISPGPMDGSPSYAPNGSMLLYAATDNNGKGVLYEVADNGSVRQRLSLVNGTVQSPSWGPVPGAAINPAINWLG</sequence>
<name>T1CFR8_9ZZZZ</name>
<reference evidence="2" key="2">
    <citation type="journal article" date="2014" name="ISME J.">
        <title>Microbial stratification in low pH oxic and suboxic macroscopic growths along an acid mine drainage.</title>
        <authorList>
            <person name="Mendez-Garcia C."/>
            <person name="Mesa V."/>
            <person name="Sprenger R.R."/>
            <person name="Richter M."/>
            <person name="Diez M.S."/>
            <person name="Solano J."/>
            <person name="Bargiela R."/>
            <person name="Golyshina O.V."/>
            <person name="Manteca A."/>
            <person name="Ramos J.L."/>
            <person name="Gallego J.R."/>
            <person name="Llorente I."/>
            <person name="Martins Dos Santos V.A."/>
            <person name="Jensen O.N."/>
            <person name="Pelaez A.I."/>
            <person name="Sanchez J."/>
            <person name="Ferrer M."/>
        </authorList>
    </citation>
    <scope>NUCLEOTIDE SEQUENCE</scope>
</reference>
<accession>T1CFR8</accession>
<dbReference type="InterPro" id="IPR011042">
    <property type="entry name" value="6-blade_b-propeller_TolB-like"/>
</dbReference>
<comment type="similarity">
    <text evidence="1">Belongs to the TolB family.</text>
</comment>
<comment type="caution">
    <text evidence="2">The sequence shown here is derived from an EMBL/GenBank/DDBJ whole genome shotgun (WGS) entry which is preliminary data.</text>
</comment>
<dbReference type="Pfam" id="PF07676">
    <property type="entry name" value="PD40"/>
    <property type="match status" value="2"/>
</dbReference>